<accession>A0AAV1MQU8</accession>
<name>A0AAV1MQU8_SCOSC</name>
<sequence length="280" mass="30655">MTSSGNNHTTHSCSKACIASLTGDQMKEFEHCWKHLGLYNTQLNKIHDKGLVFFRHFNYITIPLSSGDQPDCVHVLGPAPIFSGTDVASRFRHSVGKLIKLEGIQTKYLQKQQIASAGMEGSHLVLTHRLQFRLTWTCLLSGNNELTPVTVTGGVRLDVDSKLVRPGFFGRHFLFIASTFRRGFAGELEPSSLTPPDFTVAATSPPAPPPSSHPTLSPVNTMPVFVKLSSLTFRIPRLALSNLSSISAPPPTPPFPMQPFFTSGLGGSRRRPMGTRNTEC</sequence>
<evidence type="ECO:0000313" key="2">
    <source>
        <dbReference type="EMBL" id="CAK6949290.1"/>
    </source>
</evidence>
<gene>
    <name evidence="2" type="ORF">FSCOSCO3_A008450</name>
</gene>
<evidence type="ECO:0000256" key="1">
    <source>
        <dbReference type="SAM" id="MobiDB-lite"/>
    </source>
</evidence>
<keyword evidence="3" id="KW-1185">Reference proteome</keyword>
<feature type="region of interest" description="Disordered" evidence="1">
    <location>
        <begin position="195"/>
        <end position="215"/>
    </location>
</feature>
<organism evidence="2 3">
    <name type="scientific">Scomber scombrus</name>
    <name type="common">Atlantic mackerel</name>
    <name type="synonym">Scomber vernalis</name>
    <dbReference type="NCBI Taxonomy" id="13677"/>
    <lineage>
        <taxon>Eukaryota</taxon>
        <taxon>Metazoa</taxon>
        <taxon>Chordata</taxon>
        <taxon>Craniata</taxon>
        <taxon>Vertebrata</taxon>
        <taxon>Euteleostomi</taxon>
        <taxon>Actinopterygii</taxon>
        <taxon>Neopterygii</taxon>
        <taxon>Teleostei</taxon>
        <taxon>Neoteleostei</taxon>
        <taxon>Acanthomorphata</taxon>
        <taxon>Pelagiaria</taxon>
        <taxon>Scombriformes</taxon>
        <taxon>Scombridae</taxon>
        <taxon>Scomber</taxon>
    </lineage>
</organism>
<dbReference type="EMBL" id="CAWUFR010000001">
    <property type="protein sequence ID" value="CAK6949290.1"/>
    <property type="molecule type" value="Genomic_DNA"/>
</dbReference>
<reference evidence="2 3" key="1">
    <citation type="submission" date="2024-01" db="EMBL/GenBank/DDBJ databases">
        <authorList>
            <person name="Alioto T."/>
            <person name="Alioto T."/>
            <person name="Gomez Garrido J."/>
        </authorList>
    </citation>
    <scope>NUCLEOTIDE SEQUENCE [LARGE SCALE GENOMIC DNA]</scope>
</reference>
<protein>
    <submittedName>
        <fullName evidence="2">Unnamed protein product</fullName>
    </submittedName>
</protein>
<comment type="caution">
    <text evidence="2">The sequence shown here is derived from an EMBL/GenBank/DDBJ whole genome shotgun (WGS) entry which is preliminary data.</text>
</comment>
<dbReference type="AlphaFoldDB" id="A0AAV1MQU8"/>
<proteinExistence type="predicted"/>
<dbReference type="Proteomes" id="UP001314229">
    <property type="component" value="Unassembled WGS sequence"/>
</dbReference>
<evidence type="ECO:0000313" key="3">
    <source>
        <dbReference type="Proteomes" id="UP001314229"/>
    </source>
</evidence>